<dbReference type="PANTHER" id="PTHR13049:SF2">
    <property type="entry name" value="COILED-COIL DOMAIN-CONTAINING PROTEIN 25"/>
    <property type="match status" value="1"/>
</dbReference>
<evidence type="ECO:0000313" key="4">
    <source>
        <dbReference type="EMBL" id="TKA24946.1"/>
    </source>
</evidence>
<name>A0A4U0TSN1_9PEZI</name>
<feature type="region of interest" description="Disordered" evidence="2">
    <location>
        <begin position="203"/>
        <end position="225"/>
    </location>
</feature>
<keyword evidence="5" id="KW-1185">Reference proteome</keyword>
<comment type="similarity">
    <text evidence="1">Belongs to the CCDC25 family.</text>
</comment>
<evidence type="ECO:0000313" key="5">
    <source>
        <dbReference type="Proteomes" id="UP000308549"/>
    </source>
</evidence>
<accession>A0A4U0TSN1</accession>
<dbReference type="AlphaFoldDB" id="A0A4U0TSN1"/>
<sequence>MVYYFTSTAVQPPASIYVGKDKFENEELIAHGWPEDIWFHVDGLSSAHIYLRLPLPAPGTPQTSEQPWHASVPPAVLTDCAHLTAANSIAGSKQPHVTVVYTPWANLRKDGSMAVGQVGFKDSKMVRRVGVGRVEGKGVVKSLEKTRREAWPDLKAEREGRDREVGRGERRIREGVKKEEQKLAEEHARLKWQKEHMYDDLHTDDNLQTSSNQDREADFLDDFIR</sequence>
<dbReference type="Proteomes" id="UP000308549">
    <property type="component" value="Unassembled WGS sequence"/>
</dbReference>
<evidence type="ECO:0000256" key="2">
    <source>
        <dbReference type="SAM" id="MobiDB-lite"/>
    </source>
</evidence>
<dbReference type="OrthoDB" id="200398at2759"/>
<gene>
    <name evidence="4" type="ORF">B0A50_06044</name>
</gene>
<dbReference type="Pfam" id="PF05670">
    <property type="entry name" value="NFACT-R_1"/>
    <property type="match status" value="1"/>
</dbReference>
<proteinExistence type="inferred from homology"/>
<protein>
    <recommendedName>
        <fullName evidence="3">NFACT RNA-binding domain-containing protein</fullName>
    </recommendedName>
</protein>
<reference evidence="4 5" key="1">
    <citation type="submission" date="2017-03" db="EMBL/GenBank/DDBJ databases">
        <title>Genomes of endolithic fungi from Antarctica.</title>
        <authorList>
            <person name="Coleine C."/>
            <person name="Masonjones S."/>
            <person name="Stajich J.E."/>
        </authorList>
    </citation>
    <scope>NUCLEOTIDE SEQUENCE [LARGE SCALE GENOMIC DNA]</scope>
    <source>
        <strain evidence="4 5">CCFEE 6315</strain>
    </source>
</reference>
<dbReference type="InterPro" id="IPR008532">
    <property type="entry name" value="NFACT_RNA-bd"/>
</dbReference>
<dbReference type="EMBL" id="NAJL01000039">
    <property type="protein sequence ID" value="TKA24946.1"/>
    <property type="molecule type" value="Genomic_DNA"/>
</dbReference>
<evidence type="ECO:0000259" key="3">
    <source>
        <dbReference type="Pfam" id="PF05670"/>
    </source>
</evidence>
<comment type="caution">
    <text evidence="4">The sequence shown here is derived from an EMBL/GenBank/DDBJ whole genome shotgun (WGS) entry which is preliminary data.</text>
</comment>
<feature type="compositionally biased region" description="Basic and acidic residues" evidence="2">
    <location>
        <begin position="213"/>
        <end position="225"/>
    </location>
</feature>
<feature type="domain" description="NFACT RNA-binding" evidence="3">
    <location>
        <begin position="1"/>
        <end position="122"/>
    </location>
</feature>
<dbReference type="InterPro" id="IPR039730">
    <property type="entry name" value="Jlp2/Ccd25"/>
</dbReference>
<organism evidence="4 5">
    <name type="scientific">Salinomyces thailandicus</name>
    <dbReference type="NCBI Taxonomy" id="706561"/>
    <lineage>
        <taxon>Eukaryota</taxon>
        <taxon>Fungi</taxon>
        <taxon>Dikarya</taxon>
        <taxon>Ascomycota</taxon>
        <taxon>Pezizomycotina</taxon>
        <taxon>Dothideomycetes</taxon>
        <taxon>Dothideomycetidae</taxon>
        <taxon>Mycosphaerellales</taxon>
        <taxon>Teratosphaeriaceae</taxon>
        <taxon>Salinomyces</taxon>
    </lineage>
</organism>
<evidence type="ECO:0000256" key="1">
    <source>
        <dbReference type="ARBA" id="ARBA00008998"/>
    </source>
</evidence>
<dbReference type="PANTHER" id="PTHR13049">
    <property type="entry name" value="DUF814-RELATED"/>
    <property type="match status" value="1"/>
</dbReference>